<proteinExistence type="predicted"/>
<accession>A0AA39MKM3</accession>
<evidence type="ECO:0000259" key="2">
    <source>
        <dbReference type="Pfam" id="PF14737"/>
    </source>
</evidence>
<keyword evidence="1" id="KW-0802">TPR repeat</keyword>
<dbReference type="EMBL" id="JAUEPT010000049">
    <property type="protein sequence ID" value="KAK0437373.1"/>
    <property type="molecule type" value="Genomic_DNA"/>
</dbReference>
<comment type="caution">
    <text evidence="3">The sequence shown here is derived from an EMBL/GenBank/DDBJ whole genome shotgun (WGS) entry which is preliminary data.</text>
</comment>
<gene>
    <name evidence="3" type="ORF">EV421DRAFT_1828683</name>
</gene>
<keyword evidence="4" id="KW-1185">Reference proteome</keyword>
<evidence type="ECO:0000313" key="3">
    <source>
        <dbReference type="EMBL" id="KAK0437373.1"/>
    </source>
</evidence>
<organism evidence="3 4">
    <name type="scientific">Armillaria borealis</name>
    <dbReference type="NCBI Taxonomy" id="47425"/>
    <lineage>
        <taxon>Eukaryota</taxon>
        <taxon>Fungi</taxon>
        <taxon>Dikarya</taxon>
        <taxon>Basidiomycota</taxon>
        <taxon>Agaricomycotina</taxon>
        <taxon>Agaricomycetes</taxon>
        <taxon>Agaricomycetidae</taxon>
        <taxon>Agaricales</taxon>
        <taxon>Marasmiineae</taxon>
        <taxon>Physalacriaceae</taxon>
        <taxon>Armillaria</taxon>
    </lineage>
</organism>
<dbReference type="InterPro" id="IPR011990">
    <property type="entry name" value="TPR-like_helical_dom_sf"/>
</dbReference>
<dbReference type="InterPro" id="IPR019734">
    <property type="entry name" value="TPR_rpt"/>
</dbReference>
<protein>
    <recommendedName>
        <fullName evidence="2">DUF4470 domain-containing protein</fullName>
    </recommendedName>
</protein>
<reference evidence="3" key="1">
    <citation type="submission" date="2023-06" db="EMBL/GenBank/DDBJ databases">
        <authorList>
            <consortium name="Lawrence Berkeley National Laboratory"/>
            <person name="Ahrendt S."/>
            <person name="Sahu N."/>
            <person name="Indic B."/>
            <person name="Wong-Bajracharya J."/>
            <person name="Merenyi Z."/>
            <person name="Ke H.-M."/>
            <person name="Monk M."/>
            <person name="Kocsube S."/>
            <person name="Drula E."/>
            <person name="Lipzen A."/>
            <person name="Balint B."/>
            <person name="Henrissat B."/>
            <person name="Andreopoulos B."/>
            <person name="Martin F.M."/>
            <person name="Harder C.B."/>
            <person name="Rigling D."/>
            <person name="Ford K.L."/>
            <person name="Foster G.D."/>
            <person name="Pangilinan J."/>
            <person name="Papanicolaou A."/>
            <person name="Barry K."/>
            <person name="LaButti K."/>
            <person name="Viragh M."/>
            <person name="Koriabine M."/>
            <person name="Yan M."/>
            <person name="Riley R."/>
            <person name="Champramary S."/>
            <person name="Plett K.L."/>
            <person name="Tsai I.J."/>
            <person name="Slot J."/>
            <person name="Sipos G."/>
            <person name="Plett J."/>
            <person name="Nagy L.G."/>
            <person name="Grigoriev I.V."/>
        </authorList>
    </citation>
    <scope>NUCLEOTIDE SEQUENCE</scope>
    <source>
        <strain evidence="3">FPL87.14</strain>
    </source>
</reference>
<sequence>MLATAAAVLKENASQLFKEAKFDEAAEKYRQAEEISPRDAIYPSNLSAALYELGDYCGSFEAICRAVQKLDCSSSLHQRLSPRMAKCLIYGSRSGTISYELISQNTFAIEILESTSQEWDNWRRIKRDKSGVSAATRLRLVELPKSKSGPYPRLEYFKIGHDVPMSLIDRWGTQQDENPLVLNQLSLSKISKLAFFFGGCGDARHVFGTLISLHKSFTQLGKNKKKHFRVHLTLLDIHPTTLARDLVLFVLMDDLIASRNSEEDEAEIKATLFYTYFGILMPSYCHHRFQSVVKRLINGFQATPLIVPAWIHVDAGAVPRIVRSLTFWRDGLSDKTVDGMLSCHVFGSNPNFPPEIMTKYGDRHLQELKHERVIYIRDVMTDEEVIQLVGKTFAQPCPRRSDPLSRDKWLGKARQCVYKAMCKDVESGTGWASLNAHREEKWYNKMFVFIPPTILLKRHDGLERVWKSIRENSSTDSGDGDLFKKVKTDISSSWKPNPSLFDRDIDEEGTDYPIMDGNPFGPIRHFERFGVNSKLLTTVDRNNPAFSVAMFFFDAVVNAIKDMRGRLILEFLLGDVSQQLAKVNFDTDSSRPMDFPKTFTRMWLSNVPDYTHGPLNMALYVVPNGEICQPQATVAANCLLNRGLWPDDDTYCHTYTLLTAEELPKYLGCHVISMSPYTRIVLAPHTLPMPLKELASRNELTTWLTRIFLYTIRPGYSLPTPYLVHYPNNLVVFVDLLLHLHRVGFPAHWLADFLGRVLSNDLVTDIAPYLGAFPIPLEERTRRVSMRRINLDPWCMELKTVLAEGYEALPFPVLLSSPCDIGVFEVSVPTEVYPRPSNLDVMALVFYNPKVSMVEDLLSSIDDILEGTRVAPLHILAAALAIDLRRNGVIKWRMSRESVRSMKREGWVFAVFSTDHYRPAAGPFAASRWMETASCQ</sequence>
<dbReference type="AlphaFoldDB" id="A0AA39MKM3"/>
<dbReference type="PROSITE" id="PS50005">
    <property type="entry name" value="TPR"/>
    <property type="match status" value="1"/>
</dbReference>
<feature type="domain" description="DUF4470" evidence="2">
    <location>
        <begin position="189"/>
        <end position="275"/>
    </location>
</feature>
<feature type="repeat" description="TPR" evidence="1">
    <location>
        <begin position="6"/>
        <end position="39"/>
    </location>
</feature>
<dbReference type="Pfam" id="PF14737">
    <property type="entry name" value="DUF4470"/>
    <property type="match status" value="1"/>
</dbReference>
<dbReference type="Proteomes" id="UP001175226">
    <property type="component" value="Unassembled WGS sequence"/>
</dbReference>
<evidence type="ECO:0000313" key="4">
    <source>
        <dbReference type="Proteomes" id="UP001175226"/>
    </source>
</evidence>
<dbReference type="SUPFAM" id="SSF48452">
    <property type="entry name" value="TPR-like"/>
    <property type="match status" value="1"/>
</dbReference>
<dbReference type="InterPro" id="IPR027974">
    <property type="entry name" value="DUF4470"/>
</dbReference>
<name>A0AA39MKM3_9AGAR</name>
<evidence type="ECO:0000256" key="1">
    <source>
        <dbReference type="PROSITE-ProRule" id="PRU00339"/>
    </source>
</evidence>
<dbReference type="Gene3D" id="1.25.40.10">
    <property type="entry name" value="Tetratricopeptide repeat domain"/>
    <property type="match status" value="1"/>
</dbReference>